<dbReference type="NCBIfam" id="NF033572">
    <property type="entry name" value="transpos_ISKra4"/>
    <property type="match status" value="1"/>
</dbReference>
<name>A0A512E3R9_9PROT</name>
<evidence type="ECO:0000313" key="1">
    <source>
        <dbReference type="EMBL" id="GEO43376.1"/>
    </source>
</evidence>
<evidence type="ECO:0000313" key="2">
    <source>
        <dbReference type="Proteomes" id="UP000321523"/>
    </source>
</evidence>
<dbReference type="EMBL" id="BJYZ01000079">
    <property type="protein sequence ID" value="GEO43376.1"/>
    <property type="molecule type" value="Genomic_DNA"/>
</dbReference>
<dbReference type="Proteomes" id="UP000321523">
    <property type="component" value="Unassembled WGS sequence"/>
</dbReference>
<reference evidence="1 2" key="1">
    <citation type="submission" date="2019-07" db="EMBL/GenBank/DDBJ databases">
        <title>Whole genome shotgun sequence of Skermanella aerolata NBRC 106429.</title>
        <authorList>
            <person name="Hosoyama A."/>
            <person name="Uohara A."/>
            <person name="Ohji S."/>
            <person name="Ichikawa N."/>
        </authorList>
    </citation>
    <scope>NUCLEOTIDE SEQUENCE [LARGE SCALE GENOMIC DNA]</scope>
    <source>
        <strain evidence="1 2">NBRC 106429</strain>
    </source>
</reference>
<keyword evidence="2" id="KW-1185">Reference proteome</keyword>
<comment type="caution">
    <text evidence="1">The sequence shown here is derived from an EMBL/GenBank/DDBJ whole genome shotgun (WGS) entry which is preliminary data.</text>
</comment>
<proteinExistence type="predicted"/>
<organism evidence="1 2">
    <name type="scientific">Skermanella aerolata</name>
    <dbReference type="NCBI Taxonomy" id="393310"/>
    <lineage>
        <taxon>Bacteria</taxon>
        <taxon>Pseudomonadati</taxon>
        <taxon>Pseudomonadota</taxon>
        <taxon>Alphaproteobacteria</taxon>
        <taxon>Rhodospirillales</taxon>
        <taxon>Azospirillaceae</taxon>
        <taxon>Skermanella</taxon>
    </lineage>
</organism>
<accession>A0A512E3R9</accession>
<sequence length="453" mass="49675">MVLRLVEMGSDGSNRSVDVLEIMSRNDPGDIAALGITLSQGKQLLGLIQQEFVAAQCRDHAARRPTCRSCAAVCQVKDYRSRQIATLFGQVTVRLPRFRCAGCGTRETAVDWPARCRSTPELDQLQAHLSALMPYRTAADLLEHLLPVDAGISHESMRARTLRFGEALRDGAALEPTTAASAIILSLDSTFIRSCEEDQRHLEVRLGNVEAPDGSRQVFAAVAKTDTAIAALIQRSLAEVGQVQETGITAFTDGCSGLRSILVDAGVTASPGLDWFHIAMRLQHAEKTAGSLPADTSERENAKVVIVAEVDRLRWRIWNGKAKNAKLTLERIRAVMPVFQGEQSGRKTDPPSRRLWTALREIDRYLTSQSAWLVNYAERHRAGLRVGTSITEGTANFLVNRRMNKSQQMRWSRRGADLLLQVRCAVVNGKLGSGPGQIFKAEADPVSNLPMAA</sequence>
<evidence type="ECO:0008006" key="3">
    <source>
        <dbReference type="Google" id="ProtNLM"/>
    </source>
</evidence>
<gene>
    <name evidence="1" type="ORF">SAE02_75240</name>
</gene>
<protein>
    <recommendedName>
        <fullName evidence="3">Transposase</fullName>
    </recommendedName>
</protein>
<dbReference type="AlphaFoldDB" id="A0A512E3R9"/>